<keyword evidence="5" id="KW-1185">Reference proteome</keyword>
<dbReference type="OrthoDB" id="5068503at2"/>
<dbReference type="SUPFAM" id="SSF46689">
    <property type="entry name" value="Homeodomain-like"/>
    <property type="match status" value="1"/>
</dbReference>
<sequence length="198" mass="20649">MPRGIAIPQLRQQLFAAAEQVVLRDGPARLSGRAVTVEAGVAAGLLYAHFTDLDDFLTAYAVDRAFTVSAAAAALPERAGRATVAANLADALLTIPRPALTALAKLLILRPDLVPRVHAVLGEETAGLDAVERSVAAYLAAEQRLGRVPQAADLASLALAAVAVLHHLVLTEADADRLNAAVAALLPSAAERRLRTVH</sequence>
<organism evidence="4 5">
    <name type="scientific">Glycomyces paridis</name>
    <dbReference type="NCBI Taxonomy" id="2126555"/>
    <lineage>
        <taxon>Bacteria</taxon>
        <taxon>Bacillati</taxon>
        <taxon>Actinomycetota</taxon>
        <taxon>Actinomycetes</taxon>
        <taxon>Glycomycetales</taxon>
        <taxon>Glycomycetaceae</taxon>
        <taxon>Glycomyces</taxon>
    </lineage>
</organism>
<dbReference type="PROSITE" id="PS50977">
    <property type="entry name" value="HTH_TETR_2"/>
    <property type="match status" value="1"/>
</dbReference>
<evidence type="ECO:0000313" key="5">
    <source>
        <dbReference type="Proteomes" id="UP000305792"/>
    </source>
</evidence>
<dbReference type="Proteomes" id="UP000305792">
    <property type="component" value="Unassembled WGS sequence"/>
</dbReference>
<dbReference type="Gene3D" id="1.10.357.10">
    <property type="entry name" value="Tetracycline Repressor, domain 2"/>
    <property type="match status" value="1"/>
</dbReference>
<dbReference type="RefSeq" id="WP_136528880.1">
    <property type="nucleotide sequence ID" value="NZ_STGX01000004.1"/>
</dbReference>
<accession>A0A4S8PHC6</accession>
<evidence type="ECO:0000259" key="3">
    <source>
        <dbReference type="PROSITE" id="PS50977"/>
    </source>
</evidence>
<dbReference type="EMBL" id="STGX01000004">
    <property type="protein sequence ID" value="THV30007.1"/>
    <property type="molecule type" value="Genomic_DNA"/>
</dbReference>
<evidence type="ECO:0000313" key="4">
    <source>
        <dbReference type="EMBL" id="THV30007.1"/>
    </source>
</evidence>
<gene>
    <name evidence="4" type="ORF">E9998_06380</name>
</gene>
<proteinExistence type="predicted"/>
<name>A0A4S8PHC6_9ACTN</name>
<dbReference type="Pfam" id="PF00440">
    <property type="entry name" value="TetR_N"/>
    <property type="match status" value="1"/>
</dbReference>
<protein>
    <submittedName>
        <fullName evidence="4">TetR family transcriptional regulator</fullName>
    </submittedName>
</protein>
<dbReference type="InterPro" id="IPR001647">
    <property type="entry name" value="HTH_TetR"/>
</dbReference>
<feature type="domain" description="HTH tetR-type" evidence="3">
    <location>
        <begin position="8"/>
        <end position="68"/>
    </location>
</feature>
<reference evidence="4 5" key="1">
    <citation type="journal article" date="2018" name="Int. J. Syst. Evol. Microbiol.">
        <title>Glycomyces paridis sp. nov., isolated from the medicinal plant Paris polyphylla.</title>
        <authorList>
            <person name="Fang X.M."/>
            <person name="Bai J.L."/>
            <person name="Su J."/>
            <person name="Zhao L.L."/>
            <person name="Liu H.Y."/>
            <person name="Ma B.P."/>
            <person name="Zhang Y.Q."/>
            <person name="Yu L.Y."/>
        </authorList>
    </citation>
    <scope>NUCLEOTIDE SEQUENCE [LARGE SCALE GENOMIC DNA]</scope>
    <source>
        <strain evidence="4 5">CPCC 204357</strain>
    </source>
</reference>
<evidence type="ECO:0000256" key="1">
    <source>
        <dbReference type="ARBA" id="ARBA00023125"/>
    </source>
</evidence>
<comment type="caution">
    <text evidence="4">The sequence shown here is derived from an EMBL/GenBank/DDBJ whole genome shotgun (WGS) entry which is preliminary data.</text>
</comment>
<dbReference type="AlphaFoldDB" id="A0A4S8PHC6"/>
<keyword evidence="1 2" id="KW-0238">DNA-binding</keyword>
<feature type="DNA-binding region" description="H-T-H motif" evidence="2">
    <location>
        <begin position="31"/>
        <end position="50"/>
    </location>
</feature>
<dbReference type="InterPro" id="IPR009057">
    <property type="entry name" value="Homeodomain-like_sf"/>
</dbReference>
<dbReference type="GO" id="GO:0003677">
    <property type="term" value="F:DNA binding"/>
    <property type="evidence" value="ECO:0007669"/>
    <property type="project" value="UniProtKB-UniRule"/>
</dbReference>
<evidence type="ECO:0000256" key="2">
    <source>
        <dbReference type="PROSITE-ProRule" id="PRU00335"/>
    </source>
</evidence>